<dbReference type="InterPro" id="IPR026444">
    <property type="entry name" value="Secre_tail"/>
</dbReference>
<organism evidence="2 3">
    <name type="scientific">candidate division WOR-3 bacterium RBG_13_43_14</name>
    <dbReference type="NCBI Taxonomy" id="1802590"/>
    <lineage>
        <taxon>Bacteria</taxon>
        <taxon>Bacteria division WOR-3</taxon>
    </lineage>
</organism>
<dbReference type="Gene3D" id="2.60.40.4070">
    <property type="match status" value="1"/>
</dbReference>
<protein>
    <recommendedName>
        <fullName evidence="1">Secretion system C-terminal sorting domain-containing protein</fullName>
    </recommendedName>
</protein>
<name>A0A1F4U285_UNCW3</name>
<proteinExistence type="predicted"/>
<accession>A0A1F4U285</accession>
<evidence type="ECO:0000259" key="1">
    <source>
        <dbReference type="Pfam" id="PF18962"/>
    </source>
</evidence>
<dbReference type="EMBL" id="MEUM01000155">
    <property type="protein sequence ID" value="OGC39022.1"/>
    <property type="molecule type" value="Genomic_DNA"/>
</dbReference>
<evidence type="ECO:0000313" key="3">
    <source>
        <dbReference type="Proteomes" id="UP000177025"/>
    </source>
</evidence>
<dbReference type="NCBIfam" id="TIGR04183">
    <property type="entry name" value="Por_Secre_tail"/>
    <property type="match status" value="1"/>
</dbReference>
<dbReference type="Proteomes" id="UP000177025">
    <property type="component" value="Unassembled WGS sequence"/>
</dbReference>
<reference evidence="2 3" key="1">
    <citation type="journal article" date="2016" name="Nat. Commun.">
        <title>Thousands of microbial genomes shed light on interconnected biogeochemical processes in an aquifer system.</title>
        <authorList>
            <person name="Anantharaman K."/>
            <person name="Brown C.T."/>
            <person name="Hug L.A."/>
            <person name="Sharon I."/>
            <person name="Castelle C.J."/>
            <person name="Probst A.J."/>
            <person name="Thomas B.C."/>
            <person name="Singh A."/>
            <person name="Wilkins M.J."/>
            <person name="Karaoz U."/>
            <person name="Brodie E.L."/>
            <person name="Williams K.H."/>
            <person name="Hubbard S.S."/>
            <person name="Banfield J.F."/>
        </authorList>
    </citation>
    <scope>NUCLEOTIDE SEQUENCE [LARGE SCALE GENOMIC DNA]</scope>
</reference>
<dbReference type="AlphaFoldDB" id="A0A1F4U285"/>
<comment type="caution">
    <text evidence="2">The sequence shown here is derived from an EMBL/GenBank/DDBJ whole genome shotgun (WGS) entry which is preliminary data.</text>
</comment>
<sequence>HAIAGFEIIPNPSKGQMQFVFPANMIAPAKLAIYDVTGRQVIEQGFDDSINTWNWNAIDNKGNRLPAGIYFAELESGPNLLLKKIVLLK</sequence>
<feature type="non-terminal residue" evidence="2">
    <location>
        <position position="1"/>
    </location>
</feature>
<dbReference type="Pfam" id="PF18962">
    <property type="entry name" value="Por_Secre_tail"/>
    <property type="match status" value="1"/>
</dbReference>
<feature type="domain" description="Secretion system C-terminal sorting" evidence="1">
    <location>
        <begin position="8"/>
        <end position="86"/>
    </location>
</feature>
<gene>
    <name evidence="2" type="ORF">A2Y85_02355</name>
</gene>
<evidence type="ECO:0000313" key="2">
    <source>
        <dbReference type="EMBL" id="OGC39022.1"/>
    </source>
</evidence>